<accession>A0A5M3M6K7</accession>
<protein>
    <submittedName>
        <fullName evidence="2">Uncharacterized protein</fullName>
    </submittedName>
</protein>
<keyword evidence="3" id="KW-1185">Reference proteome</keyword>
<dbReference type="RefSeq" id="XP_007775027.1">
    <property type="nucleotide sequence ID" value="XM_007776837.1"/>
</dbReference>
<comment type="caution">
    <text evidence="2">The sequence shown here is derived from an EMBL/GenBank/DDBJ whole genome shotgun (WGS) entry which is preliminary data.</text>
</comment>
<sequence length="72" mass="7987">MCLYRRKGIMGADAAPLDDEERDTNRLISRRGRIVTQAHKGAGTPFTKRCDSPRGPASCPTSLGSRVRKWTI</sequence>
<evidence type="ECO:0000256" key="1">
    <source>
        <dbReference type="SAM" id="MobiDB-lite"/>
    </source>
</evidence>
<dbReference type="GeneID" id="19210996"/>
<dbReference type="KEGG" id="cput:CONPUDRAFT_85666"/>
<feature type="region of interest" description="Disordered" evidence="1">
    <location>
        <begin position="40"/>
        <end position="64"/>
    </location>
</feature>
<dbReference type="Proteomes" id="UP000053558">
    <property type="component" value="Unassembled WGS sequence"/>
</dbReference>
<name>A0A5M3M6K7_CONPW</name>
<gene>
    <name evidence="2" type="ORF">CONPUDRAFT_85666</name>
</gene>
<evidence type="ECO:0000313" key="2">
    <source>
        <dbReference type="EMBL" id="EIW74979.1"/>
    </source>
</evidence>
<evidence type="ECO:0000313" key="3">
    <source>
        <dbReference type="Proteomes" id="UP000053558"/>
    </source>
</evidence>
<reference evidence="3" key="1">
    <citation type="journal article" date="2012" name="Science">
        <title>The Paleozoic origin of enzymatic lignin decomposition reconstructed from 31 fungal genomes.</title>
        <authorList>
            <person name="Floudas D."/>
            <person name="Binder M."/>
            <person name="Riley R."/>
            <person name="Barry K."/>
            <person name="Blanchette R.A."/>
            <person name="Henrissat B."/>
            <person name="Martinez A.T."/>
            <person name="Otillar R."/>
            <person name="Spatafora J.W."/>
            <person name="Yadav J.S."/>
            <person name="Aerts A."/>
            <person name="Benoit I."/>
            <person name="Boyd A."/>
            <person name="Carlson A."/>
            <person name="Copeland A."/>
            <person name="Coutinho P.M."/>
            <person name="de Vries R.P."/>
            <person name="Ferreira P."/>
            <person name="Findley K."/>
            <person name="Foster B."/>
            <person name="Gaskell J."/>
            <person name="Glotzer D."/>
            <person name="Gorecki P."/>
            <person name="Heitman J."/>
            <person name="Hesse C."/>
            <person name="Hori C."/>
            <person name="Igarashi K."/>
            <person name="Jurgens J.A."/>
            <person name="Kallen N."/>
            <person name="Kersten P."/>
            <person name="Kohler A."/>
            <person name="Kuees U."/>
            <person name="Kumar T.K.A."/>
            <person name="Kuo A."/>
            <person name="LaButti K."/>
            <person name="Larrondo L.F."/>
            <person name="Lindquist E."/>
            <person name="Ling A."/>
            <person name="Lombard V."/>
            <person name="Lucas S."/>
            <person name="Lundell T."/>
            <person name="Martin R."/>
            <person name="McLaughlin D.J."/>
            <person name="Morgenstern I."/>
            <person name="Morin E."/>
            <person name="Murat C."/>
            <person name="Nagy L.G."/>
            <person name="Nolan M."/>
            <person name="Ohm R.A."/>
            <person name="Patyshakuliyeva A."/>
            <person name="Rokas A."/>
            <person name="Ruiz-Duenas F.J."/>
            <person name="Sabat G."/>
            <person name="Salamov A."/>
            <person name="Samejima M."/>
            <person name="Schmutz J."/>
            <person name="Slot J.C."/>
            <person name="St John F."/>
            <person name="Stenlid J."/>
            <person name="Sun H."/>
            <person name="Sun S."/>
            <person name="Syed K."/>
            <person name="Tsang A."/>
            <person name="Wiebenga A."/>
            <person name="Young D."/>
            <person name="Pisabarro A."/>
            <person name="Eastwood D.C."/>
            <person name="Martin F."/>
            <person name="Cullen D."/>
            <person name="Grigoriev I.V."/>
            <person name="Hibbett D.S."/>
        </authorList>
    </citation>
    <scope>NUCLEOTIDE SEQUENCE [LARGE SCALE GENOMIC DNA]</scope>
    <source>
        <strain evidence="3">RWD-64-598 SS2</strain>
    </source>
</reference>
<dbReference type="EMBL" id="JH711590">
    <property type="protein sequence ID" value="EIW74979.1"/>
    <property type="molecule type" value="Genomic_DNA"/>
</dbReference>
<dbReference type="AlphaFoldDB" id="A0A5M3M6K7"/>
<organism evidence="2 3">
    <name type="scientific">Coniophora puteana (strain RWD-64-598)</name>
    <name type="common">Brown rot fungus</name>
    <dbReference type="NCBI Taxonomy" id="741705"/>
    <lineage>
        <taxon>Eukaryota</taxon>
        <taxon>Fungi</taxon>
        <taxon>Dikarya</taxon>
        <taxon>Basidiomycota</taxon>
        <taxon>Agaricomycotina</taxon>
        <taxon>Agaricomycetes</taxon>
        <taxon>Agaricomycetidae</taxon>
        <taxon>Boletales</taxon>
        <taxon>Coniophorineae</taxon>
        <taxon>Coniophoraceae</taxon>
        <taxon>Coniophora</taxon>
    </lineage>
</organism>
<proteinExistence type="predicted"/>